<dbReference type="Proteomes" id="UP000240009">
    <property type="component" value="Unassembled WGS sequence"/>
</dbReference>
<organism evidence="1 2">
    <name type="scientific">Blastopirellula marina</name>
    <dbReference type="NCBI Taxonomy" id="124"/>
    <lineage>
        <taxon>Bacteria</taxon>
        <taxon>Pseudomonadati</taxon>
        <taxon>Planctomycetota</taxon>
        <taxon>Planctomycetia</taxon>
        <taxon>Pirellulales</taxon>
        <taxon>Pirellulaceae</taxon>
        <taxon>Blastopirellula</taxon>
    </lineage>
</organism>
<reference evidence="1 2" key="1">
    <citation type="submission" date="2018-02" db="EMBL/GenBank/DDBJ databases">
        <title>Comparative genomes isolates from brazilian mangrove.</title>
        <authorList>
            <person name="Araujo J.E."/>
            <person name="Taketani R.G."/>
            <person name="Silva M.C.P."/>
            <person name="Loureco M.V."/>
            <person name="Andreote F.D."/>
        </authorList>
    </citation>
    <scope>NUCLEOTIDE SEQUENCE [LARGE SCALE GENOMIC DNA]</scope>
    <source>
        <strain evidence="1 2">HEX-2 MGV</strain>
    </source>
</reference>
<protein>
    <submittedName>
        <fullName evidence="1">Uncharacterized protein</fullName>
    </submittedName>
</protein>
<name>A0A2S8FF24_9BACT</name>
<comment type="caution">
    <text evidence="1">The sequence shown here is derived from an EMBL/GenBank/DDBJ whole genome shotgun (WGS) entry which is preliminary data.</text>
</comment>
<sequence>MAFLLCVSGLPTYNQTHGRLHAAIAFRSQQLYKRILYRIALVGFGLAGQNGVQVFPWASSLEI</sequence>
<proteinExistence type="predicted"/>
<evidence type="ECO:0000313" key="2">
    <source>
        <dbReference type="Proteomes" id="UP000240009"/>
    </source>
</evidence>
<dbReference type="EMBL" id="PUIA01000038">
    <property type="protein sequence ID" value="PQO30742.1"/>
    <property type="molecule type" value="Genomic_DNA"/>
</dbReference>
<evidence type="ECO:0000313" key="1">
    <source>
        <dbReference type="EMBL" id="PQO30742.1"/>
    </source>
</evidence>
<gene>
    <name evidence="1" type="ORF">C5Y96_14885</name>
</gene>
<dbReference type="AlphaFoldDB" id="A0A2S8FF24"/>
<accession>A0A2S8FF24</accession>